<protein>
    <submittedName>
        <fullName evidence="2">YpmS family protein</fullName>
    </submittedName>
</protein>
<reference evidence="2 3" key="1">
    <citation type="submission" date="2022-10" db="EMBL/GenBank/DDBJ databases">
        <title>Description of Fervidibacillus gen. nov. in the family Fervidibacillaceae fam. nov. with two species, Fervidibacillus albus sp. nov., and Fervidibacillus halotolerans sp. nov., isolated from tidal flat sediments.</title>
        <authorList>
            <person name="Kwon K.K."/>
            <person name="Yang S.-H."/>
        </authorList>
    </citation>
    <scope>NUCLEOTIDE SEQUENCE [LARGE SCALE GENOMIC DNA]</scope>
    <source>
        <strain evidence="2 3">DSM 23332</strain>
    </source>
</reference>
<dbReference type="Proteomes" id="UP001208656">
    <property type="component" value="Unassembled WGS sequence"/>
</dbReference>
<organism evidence="2 3">
    <name type="scientific">Pallidibacillus thermolactis</name>
    <dbReference type="NCBI Taxonomy" id="251051"/>
    <lineage>
        <taxon>Bacteria</taxon>
        <taxon>Bacillati</taxon>
        <taxon>Bacillota</taxon>
        <taxon>Bacilli</taxon>
        <taxon>Bacillales</taxon>
        <taxon>Bacillaceae</taxon>
        <taxon>Pallidibacillus</taxon>
    </lineage>
</organism>
<evidence type="ECO:0000313" key="2">
    <source>
        <dbReference type="EMBL" id="MCU9593622.1"/>
    </source>
</evidence>
<keyword evidence="1" id="KW-1133">Transmembrane helix</keyword>
<gene>
    <name evidence="2" type="ORF">OEV82_04010</name>
</gene>
<keyword evidence="3" id="KW-1185">Reference proteome</keyword>
<sequence>MKKIKLTWKYAFFLLLMFNLFVIIYIFWPAKDRPYLPKEELNVEGPTIHLETNKSELTGIINHFIKKKYGDQLFKYYVNLTDDLILYGNLHVFGEDVQFELHFYPEPLENGDLRLKQENMSIGNLNLPVSIIMNLISRAYEFPEWVEIKSNEKAIYLHLTQIKLENDFRIRVNEFDLEKDSISFQLFINETEDE</sequence>
<proteinExistence type="predicted"/>
<evidence type="ECO:0000256" key="1">
    <source>
        <dbReference type="SAM" id="Phobius"/>
    </source>
</evidence>
<dbReference type="RefSeq" id="WP_173658034.1">
    <property type="nucleotide sequence ID" value="NZ_JAOUSE010000007.1"/>
</dbReference>
<name>A0ABT2WDT0_9BACI</name>
<feature type="transmembrane region" description="Helical" evidence="1">
    <location>
        <begin position="7"/>
        <end position="28"/>
    </location>
</feature>
<dbReference type="Pfam" id="PF09911">
    <property type="entry name" value="DUF2140"/>
    <property type="match status" value="1"/>
</dbReference>
<accession>A0ABT2WDT0</accession>
<evidence type="ECO:0000313" key="3">
    <source>
        <dbReference type="Proteomes" id="UP001208656"/>
    </source>
</evidence>
<keyword evidence="1" id="KW-0812">Transmembrane</keyword>
<keyword evidence="1" id="KW-0472">Membrane</keyword>
<dbReference type="InterPro" id="IPR018672">
    <property type="entry name" value="DUF2140"/>
</dbReference>
<dbReference type="EMBL" id="JAOUSE010000007">
    <property type="protein sequence ID" value="MCU9593622.1"/>
    <property type="molecule type" value="Genomic_DNA"/>
</dbReference>
<comment type="caution">
    <text evidence="2">The sequence shown here is derived from an EMBL/GenBank/DDBJ whole genome shotgun (WGS) entry which is preliminary data.</text>
</comment>